<feature type="compositionally biased region" description="Low complexity" evidence="5">
    <location>
        <begin position="455"/>
        <end position="466"/>
    </location>
</feature>
<evidence type="ECO:0000256" key="1">
    <source>
        <dbReference type="ARBA" id="ARBA00022723"/>
    </source>
</evidence>
<sequence length="926" mass="96408">MAAAWAAHAPELPPPRPRSRMASSSRPSSPLIPPGRSQSIEFDAATRGGELPPSSFSPAPERPASRTAPERRLSSAADVPERPVSRNAMSRERAAQRSRAESGASSATTAAPYAAPPAHYSPHSASPAPGEQPRARYDSSPAVPSASPHGYYGGVAAHPPPQPWQTSPYDSPGPSHVQAAPPPAQYGYAPQHQHPAYAQPHVPQPSYHDPQQMAHLAQQQHYQPPHGQQPAVHGWHGHPPPQQYQHGAPPAGAPWPGAATPPQAPYYAAPPAHAAYAPPHSSYPSSPVTYAPAPWQQPPLPSPGHAPYTGAAPPHVYAQPAPPGASPVPGGRPLPQPGGAPMPPPARSPSLPSPAGGGLTSAPSVRRTLPQPPPGASPVMPPPSGVLPAQSINRADSLRMAADALMARGPPRRGTGTLGRIAAQNSMSPSSSSVPSSPSTQQYFPPRGSVPPSPSIQSVPSTSGSVDSIDSVTRDFAQIGMSPSGSAGASGSAQVQVPMPPPPRPSSRGPRDDLVSGRERRASTPGPSNVTPTPSARATPRPASVVLASPASIPVIHSPPPDTKPPMPTISFVDDPPTSPARGPTIVVGQPSRAMPSISVVADAPQSISVQPSPPAPSIAVGQHSDGAPSIAVSGPSISIAGVDDEDDEAVSAIKPSISISHSGPLASPQRVSPSASPASTVRGTGGINGSDAASAPTLGSGYGCGTCGKWIGGRVVSAMGQRFHPACFACSHCSEPLEHVAFYEHEGKAFCHFDYHELFSRRCFHCRTPIVDERFITISDPQLVGATDDPNASAERSYHDLHFFCANCGDPFLDPKAAGSVAGADPNGLGVDEEGNIRAGGREFVVWKGYPYCEKCHINLHKPRCKGCRQPIADGDIISALRGKWHPHCFVCEACRRPFESPNFFIRGDKAYDEDCYKVLLRSEL</sequence>
<evidence type="ECO:0000256" key="4">
    <source>
        <dbReference type="PROSITE-ProRule" id="PRU00125"/>
    </source>
</evidence>
<evidence type="ECO:0000313" key="8">
    <source>
        <dbReference type="Proteomes" id="UP000245946"/>
    </source>
</evidence>
<proteinExistence type="predicted"/>
<feature type="compositionally biased region" description="Pro residues" evidence="5">
    <location>
        <begin position="320"/>
        <end position="347"/>
    </location>
</feature>
<dbReference type="GO" id="GO:0030695">
    <property type="term" value="F:GTPase regulator activity"/>
    <property type="evidence" value="ECO:0007669"/>
    <property type="project" value="UniProtKB-ARBA"/>
</dbReference>
<dbReference type="PANTHER" id="PTHR24210:SF0">
    <property type="entry name" value="LIM DOMAIN-CONTAINING PROTEIN"/>
    <property type="match status" value="1"/>
</dbReference>
<dbReference type="PROSITE" id="PS50023">
    <property type="entry name" value="LIM_DOMAIN_2"/>
    <property type="match status" value="2"/>
</dbReference>
<dbReference type="SMART" id="SM00132">
    <property type="entry name" value="LIM"/>
    <property type="match status" value="2"/>
</dbReference>
<accession>A0A316ZFN0</accession>
<feature type="domain" description="LIM zinc-binding" evidence="6">
    <location>
        <begin position="864"/>
        <end position="924"/>
    </location>
</feature>
<feature type="compositionally biased region" description="Basic and acidic residues" evidence="5">
    <location>
        <begin position="68"/>
        <end position="100"/>
    </location>
</feature>
<dbReference type="OrthoDB" id="15567at2759"/>
<feature type="compositionally biased region" description="Low complexity" evidence="5">
    <location>
        <begin position="408"/>
        <end position="439"/>
    </location>
</feature>
<feature type="compositionally biased region" description="Low complexity" evidence="5">
    <location>
        <begin position="101"/>
        <end position="129"/>
    </location>
</feature>
<dbReference type="AlphaFoldDB" id="A0A316ZFN0"/>
<dbReference type="RefSeq" id="XP_025600608.1">
    <property type="nucleotide sequence ID" value="XM_025744669.1"/>
</dbReference>
<keyword evidence="8" id="KW-1185">Reference proteome</keyword>
<reference evidence="7 8" key="1">
    <citation type="journal article" date="2018" name="Mol. Biol. Evol.">
        <title>Broad Genomic Sampling Reveals a Smut Pathogenic Ancestry of the Fungal Clade Ustilaginomycotina.</title>
        <authorList>
            <person name="Kijpornyongpan T."/>
            <person name="Mondo S.J."/>
            <person name="Barry K."/>
            <person name="Sandor L."/>
            <person name="Lee J."/>
            <person name="Lipzen A."/>
            <person name="Pangilinan J."/>
            <person name="LaButti K."/>
            <person name="Hainaut M."/>
            <person name="Henrissat B."/>
            <person name="Grigoriev I.V."/>
            <person name="Spatafora J.W."/>
            <person name="Aime M.C."/>
        </authorList>
    </citation>
    <scope>NUCLEOTIDE SEQUENCE [LARGE SCALE GENOMIC DNA]</scope>
    <source>
        <strain evidence="7 8">MCA 4186</strain>
    </source>
</reference>
<dbReference type="FunFam" id="2.10.110.10:FF:000126">
    <property type="entry name" value="Chromosome 23, whole genome shotgun sequence"/>
    <property type="match status" value="1"/>
</dbReference>
<name>A0A316ZFN0_9BASI</name>
<feature type="compositionally biased region" description="Low complexity" evidence="5">
    <location>
        <begin position="531"/>
        <end position="544"/>
    </location>
</feature>
<evidence type="ECO:0000313" key="7">
    <source>
        <dbReference type="EMBL" id="PWO00330.1"/>
    </source>
</evidence>
<keyword evidence="3 4" id="KW-0440">LIM domain</keyword>
<dbReference type="GeneID" id="37272213"/>
<dbReference type="Proteomes" id="UP000245946">
    <property type="component" value="Unassembled WGS sequence"/>
</dbReference>
<dbReference type="CDD" id="cd08368">
    <property type="entry name" value="LIM"/>
    <property type="match status" value="3"/>
</dbReference>
<dbReference type="STRING" id="58919.A0A316ZFN0"/>
<feature type="compositionally biased region" description="Pro residues" evidence="5">
    <location>
        <begin position="370"/>
        <end position="385"/>
    </location>
</feature>
<protein>
    <recommendedName>
        <fullName evidence="6">LIM zinc-binding domain-containing protein</fullName>
    </recommendedName>
</protein>
<evidence type="ECO:0000256" key="3">
    <source>
        <dbReference type="ARBA" id="ARBA00023038"/>
    </source>
</evidence>
<feature type="region of interest" description="Disordered" evidence="5">
    <location>
        <begin position="1"/>
        <end position="581"/>
    </location>
</feature>
<evidence type="ECO:0000256" key="2">
    <source>
        <dbReference type="ARBA" id="ARBA00022833"/>
    </source>
</evidence>
<dbReference type="EMBL" id="KZ819285">
    <property type="protein sequence ID" value="PWO00330.1"/>
    <property type="molecule type" value="Genomic_DNA"/>
</dbReference>
<feature type="compositionally biased region" description="Polar residues" evidence="5">
    <location>
        <begin position="670"/>
        <end position="683"/>
    </location>
</feature>
<dbReference type="GO" id="GO:0046872">
    <property type="term" value="F:metal ion binding"/>
    <property type="evidence" value="ECO:0007669"/>
    <property type="project" value="UniProtKB-KW"/>
</dbReference>
<dbReference type="InterPro" id="IPR017351">
    <property type="entry name" value="PINCH-1-4-like"/>
</dbReference>
<keyword evidence="1 4" id="KW-0479">Metal-binding</keyword>
<feature type="region of interest" description="Disordered" evidence="5">
    <location>
        <begin position="607"/>
        <end position="627"/>
    </location>
</feature>
<feature type="region of interest" description="Disordered" evidence="5">
    <location>
        <begin position="661"/>
        <end position="688"/>
    </location>
</feature>
<dbReference type="InterPro" id="IPR001781">
    <property type="entry name" value="Znf_LIM"/>
</dbReference>
<feature type="domain" description="LIM zinc-binding" evidence="6">
    <location>
        <begin position="703"/>
        <end position="762"/>
    </location>
</feature>
<feature type="compositionally biased region" description="Pro residues" evidence="5">
    <location>
        <begin position="295"/>
        <end position="304"/>
    </location>
</feature>
<dbReference type="Pfam" id="PF00412">
    <property type="entry name" value="LIM"/>
    <property type="match status" value="2"/>
</dbReference>
<dbReference type="Gene3D" id="2.10.110.10">
    <property type="entry name" value="Cysteine Rich Protein"/>
    <property type="match status" value="3"/>
</dbReference>
<evidence type="ECO:0000259" key="6">
    <source>
        <dbReference type="PROSITE" id="PS50023"/>
    </source>
</evidence>
<dbReference type="SUPFAM" id="SSF57716">
    <property type="entry name" value="Glucocorticoid receptor-like (DNA-binding domain)"/>
    <property type="match status" value="3"/>
</dbReference>
<feature type="compositionally biased region" description="Pro residues" evidence="5">
    <location>
        <begin position="557"/>
        <end position="568"/>
    </location>
</feature>
<gene>
    <name evidence="7" type="ORF">FA09DRAFT_345028</name>
</gene>
<feature type="compositionally biased region" description="Low complexity" evidence="5">
    <location>
        <begin position="20"/>
        <end position="37"/>
    </location>
</feature>
<keyword evidence="2 4" id="KW-0862">Zinc</keyword>
<organism evidence="7 8">
    <name type="scientific">Tilletiopsis washingtonensis</name>
    <dbReference type="NCBI Taxonomy" id="58919"/>
    <lineage>
        <taxon>Eukaryota</taxon>
        <taxon>Fungi</taxon>
        <taxon>Dikarya</taxon>
        <taxon>Basidiomycota</taxon>
        <taxon>Ustilaginomycotina</taxon>
        <taxon>Exobasidiomycetes</taxon>
        <taxon>Entylomatales</taxon>
        <taxon>Entylomatales incertae sedis</taxon>
        <taxon>Tilletiopsis</taxon>
    </lineage>
</organism>
<dbReference type="PROSITE" id="PS00478">
    <property type="entry name" value="LIM_DOMAIN_1"/>
    <property type="match status" value="2"/>
</dbReference>
<feature type="compositionally biased region" description="Basic and acidic residues" evidence="5">
    <location>
        <begin position="509"/>
        <end position="522"/>
    </location>
</feature>
<feature type="compositionally biased region" description="Low complexity" evidence="5">
    <location>
        <begin position="1"/>
        <end position="10"/>
    </location>
</feature>
<feature type="compositionally biased region" description="Low complexity" evidence="5">
    <location>
        <begin position="484"/>
        <end position="493"/>
    </location>
</feature>
<feature type="compositionally biased region" description="Low complexity" evidence="5">
    <location>
        <begin position="247"/>
        <end position="294"/>
    </location>
</feature>
<dbReference type="PANTHER" id="PTHR24210">
    <property type="entry name" value="LIM DOMAIN-CONTAINING PROTEIN"/>
    <property type="match status" value="1"/>
</dbReference>
<evidence type="ECO:0000256" key="5">
    <source>
        <dbReference type="SAM" id="MobiDB-lite"/>
    </source>
</evidence>
<feature type="compositionally biased region" description="Low complexity" evidence="5">
    <location>
        <begin position="218"/>
        <end position="230"/>
    </location>
</feature>